<gene>
    <name evidence="2" type="ORF">O3G_MSEX005236</name>
</gene>
<organism evidence="2 3">
    <name type="scientific">Manduca sexta</name>
    <name type="common">Tobacco hawkmoth</name>
    <name type="synonym">Tobacco hornworm</name>
    <dbReference type="NCBI Taxonomy" id="7130"/>
    <lineage>
        <taxon>Eukaryota</taxon>
        <taxon>Metazoa</taxon>
        <taxon>Ecdysozoa</taxon>
        <taxon>Arthropoda</taxon>
        <taxon>Hexapoda</taxon>
        <taxon>Insecta</taxon>
        <taxon>Pterygota</taxon>
        <taxon>Neoptera</taxon>
        <taxon>Endopterygota</taxon>
        <taxon>Lepidoptera</taxon>
        <taxon>Glossata</taxon>
        <taxon>Ditrysia</taxon>
        <taxon>Bombycoidea</taxon>
        <taxon>Sphingidae</taxon>
        <taxon>Sphinginae</taxon>
        <taxon>Sphingini</taxon>
        <taxon>Manduca</taxon>
    </lineage>
</organism>
<dbReference type="Proteomes" id="UP000791440">
    <property type="component" value="Unassembled WGS sequence"/>
</dbReference>
<keyword evidence="3" id="KW-1185">Reference proteome</keyword>
<name>A0A921YZ85_MANSE</name>
<sequence length="123" mass="14269">MQRDELLDLFHNYCVPYGQRKYRDSGRGKILNKARPMSPEPAKNIILMNNNQHKKMARMNTDRLKPCPEVLAGHGKRIKLEHKVSFPDPIDIDNNNKRKICLESTPATDSPPPKKERKPITWP</sequence>
<proteinExistence type="predicted"/>
<evidence type="ECO:0000313" key="2">
    <source>
        <dbReference type="EMBL" id="KAG6447885.1"/>
    </source>
</evidence>
<reference evidence="2" key="2">
    <citation type="submission" date="2020-12" db="EMBL/GenBank/DDBJ databases">
        <authorList>
            <person name="Kanost M."/>
        </authorList>
    </citation>
    <scope>NUCLEOTIDE SEQUENCE</scope>
</reference>
<feature type="region of interest" description="Disordered" evidence="1">
    <location>
        <begin position="86"/>
        <end position="123"/>
    </location>
</feature>
<protein>
    <submittedName>
        <fullName evidence="2">Uncharacterized protein</fullName>
    </submittedName>
</protein>
<reference evidence="2" key="1">
    <citation type="journal article" date="2016" name="Insect Biochem. Mol. Biol.">
        <title>Multifaceted biological insights from a draft genome sequence of the tobacco hornworm moth, Manduca sexta.</title>
        <authorList>
            <person name="Kanost M.R."/>
            <person name="Arrese E.L."/>
            <person name="Cao X."/>
            <person name="Chen Y.R."/>
            <person name="Chellapilla S."/>
            <person name="Goldsmith M.R."/>
            <person name="Grosse-Wilde E."/>
            <person name="Heckel D.G."/>
            <person name="Herndon N."/>
            <person name="Jiang H."/>
            <person name="Papanicolaou A."/>
            <person name="Qu J."/>
            <person name="Soulages J.L."/>
            <person name="Vogel H."/>
            <person name="Walters J."/>
            <person name="Waterhouse R.M."/>
            <person name="Ahn S.J."/>
            <person name="Almeida F.C."/>
            <person name="An C."/>
            <person name="Aqrawi P."/>
            <person name="Bretschneider A."/>
            <person name="Bryant W.B."/>
            <person name="Bucks S."/>
            <person name="Chao H."/>
            <person name="Chevignon G."/>
            <person name="Christen J.M."/>
            <person name="Clarke D.F."/>
            <person name="Dittmer N.T."/>
            <person name="Ferguson L.C.F."/>
            <person name="Garavelou S."/>
            <person name="Gordon K.H.J."/>
            <person name="Gunaratna R.T."/>
            <person name="Han Y."/>
            <person name="Hauser F."/>
            <person name="He Y."/>
            <person name="Heidel-Fischer H."/>
            <person name="Hirsh A."/>
            <person name="Hu Y."/>
            <person name="Jiang H."/>
            <person name="Kalra D."/>
            <person name="Klinner C."/>
            <person name="Konig C."/>
            <person name="Kovar C."/>
            <person name="Kroll A.R."/>
            <person name="Kuwar S.S."/>
            <person name="Lee S.L."/>
            <person name="Lehman R."/>
            <person name="Li K."/>
            <person name="Li Z."/>
            <person name="Liang H."/>
            <person name="Lovelace S."/>
            <person name="Lu Z."/>
            <person name="Mansfield J.H."/>
            <person name="McCulloch K.J."/>
            <person name="Mathew T."/>
            <person name="Morton B."/>
            <person name="Muzny D.M."/>
            <person name="Neunemann D."/>
            <person name="Ongeri F."/>
            <person name="Pauchet Y."/>
            <person name="Pu L.L."/>
            <person name="Pyrousis I."/>
            <person name="Rao X.J."/>
            <person name="Redding A."/>
            <person name="Roesel C."/>
            <person name="Sanchez-Gracia A."/>
            <person name="Schaack S."/>
            <person name="Shukla A."/>
            <person name="Tetreau G."/>
            <person name="Wang Y."/>
            <person name="Xiong G.H."/>
            <person name="Traut W."/>
            <person name="Walsh T.K."/>
            <person name="Worley K.C."/>
            <person name="Wu D."/>
            <person name="Wu W."/>
            <person name="Wu Y.Q."/>
            <person name="Zhang X."/>
            <person name="Zou Z."/>
            <person name="Zucker H."/>
            <person name="Briscoe A.D."/>
            <person name="Burmester T."/>
            <person name="Clem R.J."/>
            <person name="Feyereisen R."/>
            <person name="Grimmelikhuijzen C.J.P."/>
            <person name="Hamodrakas S.J."/>
            <person name="Hansson B.S."/>
            <person name="Huguet E."/>
            <person name="Jermiin L.S."/>
            <person name="Lan Q."/>
            <person name="Lehman H.K."/>
            <person name="Lorenzen M."/>
            <person name="Merzendorfer H."/>
            <person name="Michalopoulos I."/>
            <person name="Morton D.B."/>
            <person name="Muthukrishnan S."/>
            <person name="Oakeshott J.G."/>
            <person name="Palmer W."/>
            <person name="Park Y."/>
            <person name="Passarelli A.L."/>
            <person name="Rozas J."/>
            <person name="Schwartz L.M."/>
            <person name="Smith W."/>
            <person name="Southgate A."/>
            <person name="Vilcinskas A."/>
            <person name="Vogt R."/>
            <person name="Wang P."/>
            <person name="Werren J."/>
            <person name="Yu X.Q."/>
            <person name="Zhou J.J."/>
            <person name="Brown S.J."/>
            <person name="Scherer S.E."/>
            <person name="Richards S."/>
            <person name="Blissard G.W."/>
        </authorList>
    </citation>
    <scope>NUCLEOTIDE SEQUENCE</scope>
</reference>
<dbReference type="EMBL" id="JH668350">
    <property type="protein sequence ID" value="KAG6447885.1"/>
    <property type="molecule type" value="Genomic_DNA"/>
</dbReference>
<comment type="caution">
    <text evidence="2">The sequence shown here is derived from an EMBL/GenBank/DDBJ whole genome shotgun (WGS) entry which is preliminary data.</text>
</comment>
<evidence type="ECO:0000313" key="3">
    <source>
        <dbReference type="Proteomes" id="UP000791440"/>
    </source>
</evidence>
<evidence type="ECO:0000256" key="1">
    <source>
        <dbReference type="SAM" id="MobiDB-lite"/>
    </source>
</evidence>
<accession>A0A921YZ85</accession>
<dbReference type="AlphaFoldDB" id="A0A921YZ85"/>